<reference evidence="4 5" key="1">
    <citation type="submission" date="2013-09" db="EMBL/GenBank/DDBJ databases">
        <authorList>
            <person name="Zeng Z."/>
            <person name="Chen C."/>
        </authorList>
    </citation>
    <scope>NUCLEOTIDE SEQUENCE [LARGE SCALE GENOMIC DNA]</scope>
    <source>
        <strain evidence="4 5">WB 4.1-42</strain>
    </source>
</reference>
<feature type="transmembrane region" description="Helical" evidence="1">
    <location>
        <begin position="539"/>
        <end position="562"/>
    </location>
</feature>
<dbReference type="Proteomes" id="UP000030111">
    <property type="component" value="Unassembled WGS sequence"/>
</dbReference>
<dbReference type="EMBL" id="JRLY01000013">
    <property type="protein sequence ID" value="KGO91966.1"/>
    <property type="molecule type" value="Genomic_DNA"/>
</dbReference>
<accession>A0A0A2MK41</accession>
<comment type="caution">
    <text evidence="4">The sequence shown here is derived from an EMBL/GenBank/DDBJ whole genome shotgun (WGS) entry which is preliminary data.</text>
</comment>
<dbReference type="NCBIfam" id="TIGR03521">
    <property type="entry name" value="GldG"/>
    <property type="match status" value="1"/>
</dbReference>
<feature type="transmembrane region" description="Helical" evidence="1">
    <location>
        <begin position="12"/>
        <end position="32"/>
    </location>
</feature>
<keyword evidence="5" id="KW-1185">Reference proteome</keyword>
<dbReference type="eggNOG" id="COG3225">
    <property type="taxonomic scope" value="Bacteria"/>
</dbReference>
<evidence type="ECO:0000313" key="5">
    <source>
        <dbReference type="Proteomes" id="UP000030111"/>
    </source>
</evidence>
<evidence type="ECO:0000259" key="3">
    <source>
        <dbReference type="Pfam" id="PF23357"/>
    </source>
</evidence>
<dbReference type="Pfam" id="PF23357">
    <property type="entry name" value="DUF7088"/>
    <property type="match status" value="1"/>
</dbReference>
<name>A0A0A2MK41_9FLAO</name>
<evidence type="ECO:0000256" key="1">
    <source>
        <dbReference type="SAM" id="Phobius"/>
    </source>
</evidence>
<feature type="domain" description="DUF7088" evidence="3">
    <location>
        <begin position="40"/>
        <end position="146"/>
    </location>
</feature>
<sequence length="569" mass="65006">MVMETRKQQGRKQLVIILLALLAVNFAGYYFFKRIDLTHDKRYTLSQTSLNIIESVQEPLYIDVFLEGEFPGEFKRLQDETRQMLEEFHAYNPNIIFQFVNPLEDETQREATMRQFYEKGMTPINVTVEDKGKSSQEVVFPWAVATYNDKSTKIQLLKNMMGATTAEKVVSSVQHLEYALAEALSKITTAKEKKIAVIKGNGEMPDRLMADFIKQLRETYYIGPFTLDSVAKNPQNALKFLKKYDLAIISKPREKFTEEEKEVLDQYIVNGGKTLWMIDAVHIEMDSLYNQNGTTLAFPNDLGLNDMFFKYGVRILPDLVKDEMATPIKLASGSQGSESQYQDYTWKFAPFAYPDPSEYKGASHPIVKNMSGIRMDFANGIDTLKNNIKKTILLQSSRYSKRVGTPVEVKLDMVAEEVSQKDYDGQGDIPMAVLLEGKFRSNYENRLLPFKDPAYQTVGKPGKMIVISDGDIAKNQLDDKMQPLELGYDKWTGQLYDNKGFMMNCVNYLLDDNGLINIRSKDVDLPMLDTQKVHDNYTMAQLVTVGLPIAILGLFGLLFTYLRKRTYSK</sequence>
<keyword evidence="1" id="KW-1133">Transmembrane helix</keyword>
<dbReference type="AlphaFoldDB" id="A0A0A2MK41"/>
<dbReference type="InterPro" id="IPR019863">
    <property type="entry name" value="Motility-assoc_ABC-rel_GldG"/>
</dbReference>
<feature type="domain" description="ABC-type uncharacterised transport system" evidence="2">
    <location>
        <begin position="193"/>
        <end position="505"/>
    </location>
</feature>
<gene>
    <name evidence="4" type="ORF">Q766_15085</name>
</gene>
<keyword evidence="1" id="KW-0472">Membrane</keyword>
<evidence type="ECO:0000259" key="2">
    <source>
        <dbReference type="Pfam" id="PF09822"/>
    </source>
</evidence>
<proteinExistence type="predicted"/>
<keyword evidence="1" id="KW-0812">Transmembrane</keyword>
<dbReference type="STRING" id="1121898.GCA_000422725_03597"/>
<dbReference type="InterPro" id="IPR055396">
    <property type="entry name" value="DUF7088"/>
</dbReference>
<dbReference type="Pfam" id="PF09822">
    <property type="entry name" value="ABC_transp_aux"/>
    <property type="match status" value="1"/>
</dbReference>
<organism evidence="4 5">
    <name type="scientific">Flavobacterium subsaxonicum WB 4.1-42 = DSM 21790</name>
    <dbReference type="NCBI Taxonomy" id="1121898"/>
    <lineage>
        <taxon>Bacteria</taxon>
        <taxon>Pseudomonadati</taxon>
        <taxon>Bacteroidota</taxon>
        <taxon>Flavobacteriia</taxon>
        <taxon>Flavobacteriales</taxon>
        <taxon>Flavobacteriaceae</taxon>
        <taxon>Flavobacterium</taxon>
    </lineage>
</organism>
<dbReference type="InterPro" id="IPR019196">
    <property type="entry name" value="ABC_transp_unknown"/>
</dbReference>
<protein>
    <submittedName>
        <fullName evidence="4">Gliding motility protein GldG</fullName>
    </submittedName>
</protein>
<evidence type="ECO:0000313" key="4">
    <source>
        <dbReference type="EMBL" id="KGO91966.1"/>
    </source>
</evidence>